<dbReference type="GO" id="GO:0008757">
    <property type="term" value="F:S-adenosylmethionine-dependent methyltransferase activity"/>
    <property type="evidence" value="ECO:0007669"/>
    <property type="project" value="UniProtKB-ARBA"/>
</dbReference>
<evidence type="ECO:0000313" key="3">
    <source>
        <dbReference type="Proteomes" id="UP000566819"/>
    </source>
</evidence>
<dbReference type="EMBL" id="JAAMPI010000152">
    <property type="protein sequence ID" value="KAF4634908.1"/>
    <property type="molecule type" value="Genomic_DNA"/>
</dbReference>
<organism evidence="2 3">
    <name type="scientific">Cudoniella acicularis</name>
    <dbReference type="NCBI Taxonomy" id="354080"/>
    <lineage>
        <taxon>Eukaryota</taxon>
        <taxon>Fungi</taxon>
        <taxon>Dikarya</taxon>
        <taxon>Ascomycota</taxon>
        <taxon>Pezizomycotina</taxon>
        <taxon>Leotiomycetes</taxon>
        <taxon>Helotiales</taxon>
        <taxon>Tricladiaceae</taxon>
        <taxon>Cudoniella</taxon>
    </lineage>
</organism>
<protein>
    <submittedName>
        <fullName evidence="2">Uncharacterized protein</fullName>
    </submittedName>
</protein>
<feature type="chain" id="PRO_5034508646" evidence="1">
    <location>
        <begin position="28"/>
        <end position="619"/>
    </location>
</feature>
<comment type="caution">
    <text evidence="2">The sequence shown here is derived from an EMBL/GenBank/DDBJ whole genome shotgun (WGS) entry which is preliminary data.</text>
</comment>
<dbReference type="OrthoDB" id="413520at2759"/>
<dbReference type="Gene3D" id="3.40.50.150">
    <property type="entry name" value="Vaccinia Virus protein VP39"/>
    <property type="match status" value="1"/>
</dbReference>
<gene>
    <name evidence="2" type="ORF">G7Y89_g3194</name>
</gene>
<dbReference type="AlphaFoldDB" id="A0A8H4RT39"/>
<keyword evidence="1" id="KW-0732">Signal</keyword>
<dbReference type="SUPFAM" id="SSF53335">
    <property type="entry name" value="S-adenosyl-L-methionine-dependent methyltransferases"/>
    <property type="match status" value="1"/>
</dbReference>
<dbReference type="InterPro" id="IPR029063">
    <property type="entry name" value="SAM-dependent_MTases_sf"/>
</dbReference>
<evidence type="ECO:0000313" key="2">
    <source>
        <dbReference type="EMBL" id="KAF4634908.1"/>
    </source>
</evidence>
<proteinExistence type="predicted"/>
<dbReference type="PANTHER" id="PTHR14614:SF132">
    <property type="entry name" value="PROTEIN-LYSINE METHYLTRANSFERASE C42C1.13"/>
    <property type="match status" value="1"/>
</dbReference>
<feature type="signal peptide" evidence="1">
    <location>
        <begin position="1"/>
        <end position="27"/>
    </location>
</feature>
<dbReference type="InterPro" id="IPR019410">
    <property type="entry name" value="Methyltransf_16"/>
</dbReference>
<accession>A0A8H4RT39</accession>
<name>A0A8H4RT39_9HELO</name>
<evidence type="ECO:0000256" key="1">
    <source>
        <dbReference type="SAM" id="SignalP"/>
    </source>
</evidence>
<reference evidence="2 3" key="1">
    <citation type="submission" date="2020-03" db="EMBL/GenBank/DDBJ databases">
        <title>Draft Genome Sequence of Cudoniella acicularis.</title>
        <authorList>
            <person name="Buettner E."/>
            <person name="Kellner H."/>
        </authorList>
    </citation>
    <scope>NUCLEOTIDE SEQUENCE [LARGE SCALE GENOMIC DNA]</scope>
    <source>
        <strain evidence="2 3">DSM 108380</strain>
    </source>
</reference>
<dbReference type="GO" id="GO:0005829">
    <property type="term" value="C:cytosol"/>
    <property type="evidence" value="ECO:0007669"/>
    <property type="project" value="TreeGrafter"/>
</dbReference>
<dbReference type="PANTHER" id="PTHR14614">
    <property type="entry name" value="HEPATOCELLULAR CARCINOMA-ASSOCIATED ANTIGEN"/>
    <property type="match status" value="1"/>
</dbReference>
<keyword evidence="3" id="KW-1185">Reference proteome</keyword>
<dbReference type="Pfam" id="PF10294">
    <property type="entry name" value="Methyltransf_16"/>
    <property type="match status" value="1"/>
</dbReference>
<dbReference type="Proteomes" id="UP000566819">
    <property type="component" value="Unassembled WGS sequence"/>
</dbReference>
<sequence length="619" mass="67904">MADTEARGCTPLFVFLTPPLLMPLSWSHTINFPSYVSRARRLHVFRLPSISCHANATHLDGASLTGQRTFLEAASKMFSASYAISLSNAFPTVPSSNCSTIPPRPRTLEETSFRHIRRDPTNLAVWYHSMPYSALVGLDVFDIPITHTAMRADNLSNPLSGPNGQLAAVVLPSAHIWPFTDNTRVLHEAFKPRRHYLPAYEGRLTDEEPPSYRSQEGPRLRLRAYIDELGAVSKPLKGILGASRHKVDPSDLEKGKAICSAKKWQNSEFGTVLLGYFRGTLKCQMHYIRFLKSPRLQKGGKGNVPSSLTAKVTVTTDLGESFLWADINLVVELVSEDGKTLLAKGKEYSWKGSDGMRSLEVSMPIPPFRNKKVSKRRMLVRPKDAKQTANDFATILHCSSKFDGDSEDGGIVAVRSMAVDVSPESSSQGSGAGLAERVFDLGKSELHIWEETGESIARHIWYATTAYLTLLSPQTASNSSSASLSPLPDLPALKQTLSKQNLQILELGAGCGVVGITMATSFPNISRTLLTDLPEASSILTQNTSPQVLTHPSSKRVSHQVLDWALPLPRNVAETRWDLVVVADCTYNPDVVPDLVATLGTVAKDYVFVPNEAFAAFLY</sequence>